<sequence>MILNRSIIIQRLINKFDFKTYLEIGVDAGKNFFPIKADRKIAVDPGFRFGWLKKLVKAIRYPQNFRAAYYKMESDRFFETAAAKALHNKPLDLCLVDGMHEYAFALRDVENSLQHLSDGGVIIMHDCNPLSKEASYSWEQWQTDKCAGFWNGDVWKVILHLRSTRQDINVFVLDCDHGLGIITKGKQEKPLSFSPAQIAQMSYDELAANREAWLNLKPAAYVYHYFSLE</sequence>
<proteinExistence type="predicted"/>
<dbReference type="Pfam" id="PF13578">
    <property type="entry name" value="Methyltransf_24"/>
    <property type="match status" value="1"/>
</dbReference>
<protein>
    <submittedName>
        <fullName evidence="1">Class I SAM-dependent methyltransferase</fullName>
    </submittedName>
</protein>
<dbReference type="RefSeq" id="WP_149839690.1">
    <property type="nucleotide sequence ID" value="NZ_VUOC01000004.1"/>
</dbReference>
<comment type="caution">
    <text evidence="1">The sequence shown here is derived from an EMBL/GenBank/DDBJ whole genome shotgun (WGS) entry which is preliminary data.</text>
</comment>
<evidence type="ECO:0000313" key="1">
    <source>
        <dbReference type="EMBL" id="KAA2238510.1"/>
    </source>
</evidence>
<dbReference type="GO" id="GO:0032259">
    <property type="term" value="P:methylation"/>
    <property type="evidence" value="ECO:0007669"/>
    <property type="project" value="UniProtKB-KW"/>
</dbReference>
<dbReference type="EMBL" id="VUOC01000004">
    <property type="protein sequence ID" value="KAA2238510.1"/>
    <property type="molecule type" value="Genomic_DNA"/>
</dbReference>
<dbReference type="SUPFAM" id="SSF53335">
    <property type="entry name" value="S-adenosyl-L-methionine-dependent methyltransferases"/>
    <property type="match status" value="1"/>
</dbReference>
<reference evidence="1 2" key="1">
    <citation type="submission" date="2019-09" db="EMBL/GenBank/DDBJ databases">
        <title>Chitinophaga ginsengihumi sp. nov., isolated from soil of ginseng rhizosphere.</title>
        <authorList>
            <person name="Lee J."/>
        </authorList>
    </citation>
    <scope>NUCLEOTIDE SEQUENCE [LARGE SCALE GENOMIC DNA]</scope>
    <source>
        <strain evidence="1 2">BN140078</strain>
    </source>
</reference>
<dbReference type="Gene3D" id="3.40.50.150">
    <property type="entry name" value="Vaccinia Virus protein VP39"/>
    <property type="match status" value="1"/>
</dbReference>
<dbReference type="Proteomes" id="UP000324611">
    <property type="component" value="Unassembled WGS sequence"/>
</dbReference>
<gene>
    <name evidence="1" type="ORF">F0L74_20005</name>
</gene>
<dbReference type="InterPro" id="IPR029063">
    <property type="entry name" value="SAM-dependent_MTases_sf"/>
</dbReference>
<dbReference type="GO" id="GO:0008168">
    <property type="term" value="F:methyltransferase activity"/>
    <property type="evidence" value="ECO:0007669"/>
    <property type="project" value="UniProtKB-KW"/>
</dbReference>
<reference evidence="1 2" key="2">
    <citation type="submission" date="2019-09" db="EMBL/GenBank/DDBJ databases">
        <authorList>
            <person name="Jin C."/>
        </authorList>
    </citation>
    <scope>NUCLEOTIDE SEQUENCE [LARGE SCALE GENOMIC DNA]</scope>
    <source>
        <strain evidence="1 2">BN140078</strain>
    </source>
</reference>
<keyword evidence="2" id="KW-1185">Reference proteome</keyword>
<accession>A0A5B2VIZ7</accession>
<dbReference type="AlphaFoldDB" id="A0A5B2VIZ7"/>
<keyword evidence="1" id="KW-0489">Methyltransferase</keyword>
<organism evidence="1 2">
    <name type="scientific">Chitinophaga agrisoli</name>
    <dbReference type="NCBI Taxonomy" id="2607653"/>
    <lineage>
        <taxon>Bacteria</taxon>
        <taxon>Pseudomonadati</taxon>
        <taxon>Bacteroidota</taxon>
        <taxon>Chitinophagia</taxon>
        <taxon>Chitinophagales</taxon>
        <taxon>Chitinophagaceae</taxon>
        <taxon>Chitinophaga</taxon>
    </lineage>
</organism>
<keyword evidence="1" id="KW-0808">Transferase</keyword>
<name>A0A5B2VIZ7_9BACT</name>
<evidence type="ECO:0000313" key="2">
    <source>
        <dbReference type="Proteomes" id="UP000324611"/>
    </source>
</evidence>